<dbReference type="Pfam" id="PF00072">
    <property type="entry name" value="Response_reg"/>
    <property type="match status" value="1"/>
</dbReference>
<dbReference type="SMART" id="SM00448">
    <property type="entry name" value="REC"/>
    <property type="match status" value="1"/>
</dbReference>
<evidence type="ECO:0000313" key="5">
    <source>
        <dbReference type="Proteomes" id="UP000177878"/>
    </source>
</evidence>
<keyword evidence="1 2" id="KW-0597">Phosphoprotein</keyword>
<evidence type="ECO:0000256" key="2">
    <source>
        <dbReference type="PROSITE-ProRule" id="PRU00169"/>
    </source>
</evidence>
<dbReference type="PROSITE" id="PS50110">
    <property type="entry name" value="RESPONSE_REGULATORY"/>
    <property type="match status" value="1"/>
</dbReference>
<dbReference type="AlphaFoldDB" id="A0A1F5RWU5"/>
<dbReference type="Gene3D" id="3.40.50.2300">
    <property type="match status" value="1"/>
</dbReference>
<organism evidence="4 5">
    <name type="scientific">Candidatus Falkowbacteria bacterium RIFCSPLOWO2_02_FULL_45_15</name>
    <dbReference type="NCBI Taxonomy" id="1797988"/>
    <lineage>
        <taxon>Bacteria</taxon>
        <taxon>Candidatus Falkowiibacteriota</taxon>
    </lineage>
</organism>
<sequence>MAKQLKILLVEDDNFLLNMYADKFRADGFEVFIADNGATGLKLAKEKAPDLILLDVLLPKMSGFEVLQELNKDQRSKNIPVILLTNLSQKEEVTKGLELGAKDFLIKAHFMPQEVVAKVKSVLKI</sequence>
<reference evidence="4 5" key="1">
    <citation type="journal article" date="2016" name="Nat. Commun.">
        <title>Thousands of microbial genomes shed light on interconnected biogeochemical processes in an aquifer system.</title>
        <authorList>
            <person name="Anantharaman K."/>
            <person name="Brown C.T."/>
            <person name="Hug L.A."/>
            <person name="Sharon I."/>
            <person name="Castelle C.J."/>
            <person name="Probst A.J."/>
            <person name="Thomas B.C."/>
            <person name="Singh A."/>
            <person name="Wilkins M.J."/>
            <person name="Karaoz U."/>
            <person name="Brodie E.L."/>
            <person name="Williams K.H."/>
            <person name="Hubbard S.S."/>
            <person name="Banfield J.F."/>
        </authorList>
    </citation>
    <scope>NUCLEOTIDE SEQUENCE [LARGE SCALE GENOMIC DNA]</scope>
</reference>
<dbReference type="PANTHER" id="PTHR44591:SF3">
    <property type="entry name" value="RESPONSE REGULATORY DOMAIN-CONTAINING PROTEIN"/>
    <property type="match status" value="1"/>
</dbReference>
<evidence type="ECO:0000313" key="4">
    <source>
        <dbReference type="EMBL" id="OGF18885.1"/>
    </source>
</evidence>
<dbReference type="InterPro" id="IPR011006">
    <property type="entry name" value="CheY-like_superfamily"/>
</dbReference>
<feature type="modified residue" description="4-aspartylphosphate" evidence="2">
    <location>
        <position position="55"/>
    </location>
</feature>
<dbReference type="PANTHER" id="PTHR44591">
    <property type="entry name" value="STRESS RESPONSE REGULATOR PROTEIN 1"/>
    <property type="match status" value="1"/>
</dbReference>
<accession>A0A1F5RWU5</accession>
<proteinExistence type="predicted"/>
<dbReference type="Proteomes" id="UP000177878">
    <property type="component" value="Unassembled WGS sequence"/>
</dbReference>
<protein>
    <recommendedName>
        <fullName evidence="3">Response regulatory domain-containing protein</fullName>
    </recommendedName>
</protein>
<dbReference type="SUPFAM" id="SSF52172">
    <property type="entry name" value="CheY-like"/>
    <property type="match status" value="1"/>
</dbReference>
<dbReference type="InterPro" id="IPR050595">
    <property type="entry name" value="Bact_response_regulator"/>
</dbReference>
<dbReference type="InterPro" id="IPR001789">
    <property type="entry name" value="Sig_transdc_resp-reg_receiver"/>
</dbReference>
<evidence type="ECO:0000256" key="1">
    <source>
        <dbReference type="ARBA" id="ARBA00022553"/>
    </source>
</evidence>
<evidence type="ECO:0000259" key="3">
    <source>
        <dbReference type="PROSITE" id="PS50110"/>
    </source>
</evidence>
<dbReference type="GO" id="GO:0000160">
    <property type="term" value="P:phosphorelay signal transduction system"/>
    <property type="evidence" value="ECO:0007669"/>
    <property type="project" value="InterPro"/>
</dbReference>
<gene>
    <name evidence="4" type="ORF">A3I35_03735</name>
</gene>
<dbReference type="CDD" id="cd17574">
    <property type="entry name" value="REC_OmpR"/>
    <property type="match status" value="1"/>
</dbReference>
<dbReference type="STRING" id="1797988.A3I35_03735"/>
<comment type="caution">
    <text evidence="4">The sequence shown here is derived from an EMBL/GenBank/DDBJ whole genome shotgun (WGS) entry which is preliminary data.</text>
</comment>
<dbReference type="EMBL" id="MFFV01000044">
    <property type="protein sequence ID" value="OGF18885.1"/>
    <property type="molecule type" value="Genomic_DNA"/>
</dbReference>
<name>A0A1F5RWU5_9BACT</name>
<feature type="domain" description="Response regulatory" evidence="3">
    <location>
        <begin position="6"/>
        <end position="122"/>
    </location>
</feature>